<comment type="cofactor">
    <cofactor evidence="1">
        <name>FAD</name>
        <dbReference type="ChEBI" id="CHEBI:57692"/>
    </cofactor>
</comment>
<dbReference type="Gene3D" id="3.50.50.60">
    <property type="entry name" value="FAD/NAD(P)-binding domain"/>
    <property type="match status" value="2"/>
</dbReference>
<evidence type="ECO:0000259" key="9">
    <source>
        <dbReference type="Pfam" id="PF01593"/>
    </source>
</evidence>
<evidence type="ECO:0000256" key="5">
    <source>
        <dbReference type="ARBA" id="ARBA00022630"/>
    </source>
</evidence>
<dbReference type="PANTHER" id="PTHR10742:SF405">
    <property type="entry name" value="PEROXISOMAL N(1)-ACETYL-SPERMINE_SPERMIDINE OXIDASE"/>
    <property type="match status" value="1"/>
</dbReference>
<proteinExistence type="inferred from homology"/>
<keyword evidence="6" id="KW-0274">FAD</keyword>
<evidence type="ECO:0000256" key="7">
    <source>
        <dbReference type="ARBA" id="ARBA00023002"/>
    </source>
</evidence>
<dbReference type="Proteomes" id="UP001314263">
    <property type="component" value="Unassembled WGS sequence"/>
</dbReference>
<sequence length="555" mass="59995">MSVIVIGAGFSGLWAARTLQAGSRSVQVTVLEGSGRVGGRAHTLQTEHAGQVELGATWLHGIVGHPAYDLAVERGLVQASDKQRAKSQWGMSVFVREDQAEPMEQEDAKVAALAGKLYSNAVEEAQEPQHLNGGATVGAFLRQKWQQVRKERGSDPIWAEAWQWRENLQRAIDGCHTTDEMSSAGLAAYSELKGPNMPLSCGYSKIAGVIAEDLDVRFQHVVERIEWGESGASVHCSSGATFKCDAVICTVSLGVLKEGHGRLFDPPLPMPKQSAIERLGMGIVDKLFIRFRPNSSATDGSSAQESLPGRNVLSYQLLWKVDADNQSWDSSSPAGNADGGKVSTARRLWWQGSYSLRIWGPEFLAVGRGGEANADAVVPDTTLQTEGRGRPQQPAVADTKCIQGIKGGSDTIDVSTGKEDIWAVMWMSGEAAEEMEACTDAEVHAGIQKVLDAFPAIKVPRDFSILRTRWGSDVLHRGSYSYVSARSSPADVETLSQPVECKDADGMTRPILLFAGEATHVHHIGTVHGACFTGEREAQNLMRYFQEKSNAAVPV</sequence>
<keyword evidence="11" id="KW-1185">Reference proteome</keyword>
<dbReference type="PANTHER" id="PTHR10742">
    <property type="entry name" value="FLAVIN MONOAMINE OXIDASE"/>
    <property type="match status" value="1"/>
</dbReference>
<keyword evidence="4" id="KW-0963">Cytoplasm</keyword>
<evidence type="ECO:0000313" key="10">
    <source>
        <dbReference type="EMBL" id="CAK0756061.1"/>
    </source>
</evidence>
<reference evidence="10 11" key="1">
    <citation type="submission" date="2023-10" db="EMBL/GenBank/DDBJ databases">
        <authorList>
            <person name="Maclean D."/>
            <person name="Macfadyen A."/>
        </authorList>
    </citation>
    <scope>NUCLEOTIDE SEQUENCE [LARGE SCALE GENOMIC DNA]</scope>
</reference>
<evidence type="ECO:0000313" key="11">
    <source>
        <dbReference type="Proteomes" id="UP001314263"/>
    </source>
</evidence>
<gene>
    <name evidence="10" type="ORF">CVIRNUC_002422</name>
</gene>
<evidence type="ECO:0000256" key="8">
    <source>
        <dbReference type="SAM" id="SignalP"/>
    </source>
</evidence>
<feature type="chain" id="PRO_5043897827" description="Amine oxidase domain-containing protein" evidence="8">
    <location>
        <begin position="16"/>
        <end position="555"/>
    </location>
</feature>
<dbReference type="InterPro" id="IPR002937">
    <property type="entry name" value="Amino_oxidase"/>
</dbReference>
<dbReference type="SUPFAM" id="SSF54373">
    <property type="entry name" value="FAD-linked reductases, C-terminal domain"/>
    <property type="match status" value="1"/>
</dbReference>
<evidence type="ECO:0000256" key="1">
    <source>
        <dbReference type="ARBA" id="ARBA00001974"/>
    </source>
</evidence>
<evidence type="ECO:0000256" key="4">
    <source>
        <dbReference type="ARBA" id="ARBA00022490"/>
    </source>
</evidence>
<feature type="domain" description="Amine oxidase" evidence="9">
    <location>
        <begin position="10"/>
        <end position="316"/>
    </location>
</feature>
<dbReference type="SUPFAM" id="SSF51905">
    <property type="entry name" value="FAD/NAD(P)-binding domain"/>
    <property type="match status" value="1"/>
</dbReference>
<dbReference type="InterPro" id="IPR050281">
    <property type="entry name" value="Flavin_monoamine_oxidase"/>
</dbReference>
<dbReference type="GO" id="GO:0046592">
    <property type="term" value="F:polyamine oxidase activity"/>
    <property type="evidence" value="ECO:0007669"/>
    <property type="project" value="TreeGrafter"/>
</dbReference>
<accession>A0AAV1HYS4</accession>
<evidence type="ECO:0000256" key="2">
    <source>
        <dbReference type="ARBA" id="ARBA00004496"/>
    </source>
</evidence>
<evidence type="ECO:0000256" key="3">
    <source>
        <dbReference type="ARBA" id="ARBA00005995"/>
    </source>
</evidence>
<dbReference type="GO" id="GO:0005737">
    <property type="term" value="C:cytoplasm"/>
    <property type="evidence" value="ECO:0007669"/>
    <property type="project" value="UniProtKB-SubCell"/>
</dbReference>
<comment type="subcellular location">
    <subcellularLocation>
        <location evidence="2">Cytoplasm</location>
    </subcellularLocation>
</comment>
<dbReference type="Gene3D" id="3.90.660.10">
    <property type="match status" value="2"/>
</dbReference>
<protein>
    <recommendedName>
        <fullName evidence="9">Amine oxidase domain-containing protein</fullName>
    </recommendedName>
</protein>
<organism evidence="10 11">
    <name type="scientific">Coccomyxa viridis</name>
    <dbReference type="NCBI Taxonomy" id="1274662"/>
    <lineage>
        <taxon>Eukaryota</taxon>
        <taxon>Viridiplantae</taxon>
        <taxon>Chlorophyta</taxon>
        <taxon>core chlorophytes</taxon>
        <taxon>Trebouxiophyceae</taxon>
        <taxon>Trebouxiophyceae incertae sedis</taxon>
        <taxon>Coccomyxaceae</taxon>
        <taxon>Coccomyxa</taxon>
    </lineage>
</organism>
<feature type="domain" description="Amine oxidase" evidence="9">
    <location>
        <begin position="424"/>
        <end position="541"/>
    </location>
</feature>
<keyword evidence="5" id="KW-0285">Flavoprotein</keyword>
<name>A0AAV1HYS4_9CHLO</name>
<comment type="caution">
    <text evidence="10">The sequence shown here is derived from an EMBL/GenBank/DDBJ whole genome shotgun (WGS) entry which is preliminary data.</text>
</comment>
<feature type="signal peptide" evidence="8">
    <location>
        <begin position="1"/>
        <end position="15"/>
    </location>
</feature>
<dbReference type="AlphaFoldDB" id="A0AAV1HYS4"/>
<dbReference type="Pfam" id="PF01593">
    <property type="entry name" value="Amino_oxidase"/>
    <property type="match status" value="2"/>
</dbReference>
<dbReference type="EMBL" id="CAUYUE010000003">
    <property type="protein sequence ID" value="CAK0756061.1"/>
    <property type="molecule type" value="Genomic_DNA"/>
</dbReference>
<dbReference type="InterPro" id="IPR036188">
    <property type="entry name" value="FAD/NAD-bd_sf"/>
</dbReference>
<evidence type="ECO:0000256" key="6">
    <source>
        <dbReference type="ARBA" id="ARBA00022827"/>
    </source>
</evidence>
<keyword evidence="7" id="KW-0560">Oxidoreductase</keyword>
<keyword evidence="8" id="KW-0732">Signal</keyword>
<comment type="similarity">
    <text evidence="3">Belongs to the flavin monoamine oxidase family.</text>
</comment>